<evidence type="ECO:0000256" key="3">
    <source>
        <dbReference type="ARBA" id="ARBA00010617"/>
    </source>
</evidence>
<proteinExistence type="inferred from homology"/>
<dbReference type="GO" id="GO:0016709">
    <property type="term" value="F:oxidoreductase activity, acting on paired donors, with incorporation or reduction of molecular oxygen, NAD(P)H as one donor, and incorporation of one atom of oxygen"/>
    <property type="evidence" value="ECO:0007669"/>
    <property type="project" value="UniProtKB-ARBA"/>
</dbReference>
<evidence type="ECO:0000313" key="16">
    <source>
        <dbReference type="Proteomes" id="UP001168098"/>
    </source>
</evidence>
<feature type="transmembrane region" description="Helical" evidence="14">
    <location>
        <begin position="7"/>
        <end position="26"/>
    </location>
</feature>
<evidence type="ECO:0000256" key="6">
    <source>
        <dbReference type="ARBA" id="ARBA00022989"/>
    </source>
</evidence>
<evidence type="ECO:0000256" key="1">
    <source>
        <dbReference type="ARBA" id="ARBA00001971"/>
    </source>
</evidence>
<dbReference type="GO" id="GO:0005506">
    <property type="term" value="F:iron ion binding"/>
    <property type="evidence" value="ECO:0007669"/>
    <property type="project" value="InterPro"/>
</dbReference>
<dbReference type="SUPFAM" id="SSF48264">
    <property type="entry name" value="Cytochrome P450"/>
    <property type="match status" value="1"/>
</dbReference>
<evidence type="ECO:0000256" key="14">
    <source>
        <dbReference type="SAM" id="Phobius"/>
    </source>
</evidence>
<dbReference type="PANTHER" id="PTHR24286:SF53">
    <property type="entry name" value="BETA-AMYRIN 28-OXIDASE-LIKE"/>
    <property type="match status" value="1"/>
</dbReference>
<dbReference type="GO" id="GO:0016020">
    <property type="term" value="C:membrane"/>
    <property type="evidence" value="ECO:0007669"/>
    <property type="project" value="UniProtKB-SubCell"/>
</dbReference>
<keyword evidence="12 13" id="KW-0349">Heme</keyword>
<keyword evidence="13" id="KW-0503">Monooxygenase</keyword>
<comment type="similarity">
    <text evidence="3 13">Belongs to the cytochrome P450 family.</text>
</comment>
<evidence type="ECO:0000313" key="15">
    <source>
        <dbReference type="EMBL" id="KAJ9676022.1"/>
    </source>
</evidence>
<dbReference type="PANTHER" id="PTHR24286">
    <property type="entry name" value="CYTOCHROME P450 26"/>
    <property type="match status" value="1"/>
</dbReference>
<dbReference type="PRINTS" id="PR00385">
    <property type="entry name" value="P450"/>
</dbReference>
<dbReference type="GO" id="GO:0020037">
    <property type="term" value="F:heme binding"/>
    <property type="evidence" value="ECO:0007669"/>
    <property type="project" value="InterPro"/>
</dbReference>
<sequence length="483" mass="55459">MDLFFSYLLYLIVLSTISLGIIFLPYNHKSSNSKLPPGRKGWPIIGETMQFALAAQRGNPERFINDRMNKYSPEVFRTSLMEENMAVMCGAPGNKFLFSNENKLVTSWWHCSMKKILYFPSLFDNPATQDQIKTPSFLPEFLKPEALKHYVAIMDLMAGMHIDMDWAPYREVKVFPLAKKYAFALSCRLFMKVDDPQCVARISHPFELIMAGFLSVPLDIPGTAFNRAIKARNIVHKELLAIINKRKMELAQKGNSAARDLLSHMLLEANKNGEIMSETEISTHLICLLLATHDSTSAVITFVLKYLAEFPSIYNEVLKEQMEIAKSKGPEEYLNWDDIQKMRYSWNVANETMRLTPPVQGAFREVIKNFTYAGFTIPKGWKTHWNVNTTHRNPKYFPDPEKFDPSRFEGRGPEPFTFVPFGGGPRMCPGREYARAQVLVFIHNIVTKFKWERLDPNEKISYNPSPIPAKGFPICLQPLENIY</sequence>
<dbReference type="Proteomes" id="UP001168098">
    <property type="component" value="Unassembled WGS sequence"/>
</dbReference>
<comment type="caution">
    <text evidence="15">The sequence shown here is derived from an EMBL/GenBank/DDBJ whole genome shotgun (WGS) entry which is preliminary data.</text>
</comment>
<keyword evidence="7 13" id="KW-0560">Oxidoreductase</keyword>
<protein>
    <recommendedName>
        <fullName evidence="10">Beta-amyrin 28-monooxygenase</fullName>
    </recommendedName>
    <alternativeName>
        <fullName evidence="11">Beta-amyrin 28-oxidase</fullName>
    </alternativeName>
</protein>
<dbReference type="Pfam" id="PF00067">
    <property type="entry name" value="p450"/>
    <property type="match status" value="1"/>
</dbReference>
<accession>A0AA38YT18</accession>
<keyword evidence="8 12" id="KW-0408">Iron</keyword>
<evidence type="ECO:0000256" key="10">
    <source>
        <dbReference type="ARBA" id="ARBA00073578"/>
    </source>
</evidence>
<evidence type="ECO:0000256" key="11">
    <source>
        <dbReference type="ARBA" id="ARBA00083450"/>
    </source>
</evidence>
<dbReference type="CDD" id="cd11043">
    <property type="entry name" value="CYP90-like"/>
    <property type="match status" value="1"/>
</dbReference>
<evidence type="ECO:0000256" key="5">
    <source>
        <dbReference type="ARBA" id="ARBA00022723"/>
    </source>
</evidence>
<dbReference type="InterPro" id="IPR017972">
    <property type="entry name" value="Cyt_P450_CS"/>
</dbReference>
<keyword evidence="14" id="KW-0472">Membrane</keyword>
<dbReference type="AlphaFoldDB" id="A0AA38YT18"/>
<evidence type="ECO:0000256" key="2">
    <source>
        <dbReference type="ARBA" id="ARBA00004167"/>
    </source>
</evidence>
<dbReference type="GO" id="GO:0102373">
    <property type="term" value="F:beta-amyrin 28-monooxygenase activity"/>
    <property type="evidence" value="ECO:0007669"/>
    <property type="project" value="UniProtKB-EC"/>
</dbReference>
<dbReference type="InterPro" id="IPR001128">
    <property type="entry name" value="Cyt_P450"/>
</dbReference>
<reference evidence="15 16" key="1">
    <citation type="journal article" date="2023" name="BMC Biotechnol.">
        <title>Vitis rotundifolia cv Carlos genome sequencing.</title>
        <authorList>
            <person name="Huff M."/>
            <person name="Hulse-Kemp A."/>
            <person name="Scheffler B."/>
            <person name="Youngblood R."/>
            <person name="Simpson S."/>
            <person name="Babiker E."/>
            <person name="Staton M."/>
        </authorList>
    </citation>
    <scope>NUCLEOTIDE SEQUENCE [LARGE SCALE GENOMIC DNA]</scope>
    <source>
        <tissue evidence="15">Leaf</tissue>
    </source>
</reference>
<dbReference type="PROSITE" id="PS00086">
    <property type="entry name" value="CYTOCHROME_P450"/>
    <property type="match status" value="1"/>
</dbReference>
<evidence type="ECO:0000256" key="7">
    <source>
        <dbReference type="ARBA" id="ARBA00023002"/>
    </source>
</evidence>
<feature type="binding site" description="axial binding residue" evidence="12">
    <location>
        <position position="428"/>
    </location>
    <ligand>
        <name>heme</name>
        <dbReference type="ChEBI" id="CHEBI:30413"/>
    </ligand>
    <ligandPart>
        <name>Fe</name>
        <dbReference type="ChEBI" id="CHEBI:18248"/>
    </ligandPart>
</feature>
<keyword evidence="4 14" id="KW-0812">Transmembrane</keyword>
<evidence type="ECO:0000256" key="13">
    <source>
        <dbReference type="RuleBase" id="RU000461"/>
    </source>
</evidence>
<dbReference type="Gene3D" id="1.10.630.10">
    <property type="entry name" value="Cytochrome P450"/>
    <property type="match status" value="1"/>
</dbReference>
<dbReference type="InterPro" id="IPR002401">
    <property type="entry name" value="Cyt_P450_E_grp-I"/>
</dbReference>
<organism evidence="15 16">
    <name type="scientific">Vitis rotundifolia</name>
    <name type="common">Muscadine grape</name>
    <dbReference type="NCBI Taxonomy" id="103349"/>
    <lineage>
        <taxon>Eukaryota</taxon>
        <taxon>Viridiplantae</taxon>
        <taxon>Streptophyta</taxon>
        <taxon>Embryophyta</taxon>
        <taxon>Tracheophyta</taxon>
        <taxon>Spermatophyta</taxon>
        <taxon>Magnoliopsida</taxon>
        <taxon>eudicotyledons</taxon>
        <taxon>Gunneridae</taxon>
        <taxon>Pentapetalae</taxon>
        <taxon>rosids</taxon>
        <taxon>Vitales</taxon>
        <taxon>Vitaceae</taxon>
        <taxon>Viteae</taxon>
        <taxon>Vitis</taxon>
    </lineage>
</organism>
<evidence type="ECO:0000256" key="12">
    <source>
        <dbReference type="PIRSR" id="PIRSR602401-1"/>
    </source>
</evidence>
<evidence type="ECO:0000256" key="8">
    <source>
        <dbReference type="ARBA" id="ARBA00023004"/>
    </source>
</evidence>
<name>A0AA38YT18_VITRO</name>
<evidence type="ECO:0000256" key="4">
    <source>
        <dbReference type="ARBA" id="ARBA00022692"/>
    </source>
</evidence>
<comment type="subcellular location">
    <subcellularLocation>
        <location evidence="2">Membrane</location>
        <topology evidence="2">Single-pass membrane protein</topology>
    </subcellularLocation>
</comment>
<dbReference type="FunFam" id="1.10.630.10:FF:000022">
    <property type="entry name" value="Taxadiene 5-alpha hydroxylase"/>
    <property type="match status" value="1"/>
</dbReference>
<dbReference type="GO" id="GO:0016125">
    <property type="term" value="P:sterol metabolic process"/>
    <property type="evidence" value="ECO:0007669"/>
    <property type="project" value="TreeGrafter"/>
</dbReference>
<comment type="catalytic activity">
    <reaction evidence="9">
        <text>beta-amyrin + 3 reduced [NADPH--hemoprotein reductase] + 3 O2 = oleanolate + 3 oxidized [NADPH--hemoprotein reductase] + 4 H2O + 4 H(+)</text>
        <dbReference type="Rhea" id="RHEA:43068"/>
        <dbReference type="Rhea" id="RHEA-COMP:11964"/>
        <dbReference type="Rhea" id="RHEA-COMP:11965"/>
        <dbReference type="ChEBI" id="CHEBI:10352"/>
        <dbReference type="ChEBI" id="CHEBI:15377"/>
        <dbReference type="ChEBI" id="CHEBI:15378"/>
        <dbReference type="ChEBI" id="CHEBI:15379"/>
        <dbReference type="ChEBI" id="CHEBI:57618"/>
        <dbReference type="ChEBI" id="CHEBI:58210"/>
        <dbReference type="ChEBI" id="CHEBI:82828"/>
        <dbReference type="EC" id="1.14.14.126"/>
    </reaction>
</comment>
<keyword evidence="16" id="KW-1185">Reference proteome</keyword>
<comment type="cofactor">
    <cofactor evidence="1 12">
        <name>heme</name>
        <dbReference type="ChEBI" id="CHEBI:30413"/>
    </cofactor>
</comment>
<dbReference type="PRINTS" id="PR00463">
    <property type="entry name" value="EP450I"/>
</dbReference>
<gene>
    <name evidence="15" type="ORF">PVL29_024821</name>
</gene>
<dbReference type="InterPro" id="IPR036396">
    <property type="entry name" value="Cyt_P450_sf"/>
</dbReference>
<keyword evidence="6 14" id="KW-1133">Transmembrane helix</keyword>
<keyword evidence="5 12" id="KW-0479">Metal-binding</keyword>
<dbReference type="EMBL" id="JARBHA010000018">
    <property type="protein sequence ID" value="KAJ9676022.1"/>
    <property type="molecule type" value="Genomic_DNA"/>
</dbReference>
<evidence type="ECO:0000256" key="9">
    <source>
        <dbReference type="ARBA" id="ARBA00052804"/>
    </source>
</evidence>